<feature type="signal peptide" evidence="1">
    <location>
        <begin position="1"/>
        <end position="23"/>
    </location>
</feature>
<proteinExistence type="predicted"/>
<evidence type="ECO:0000313" key="2">
    <source>
        <dbReference type="EMBL" id="CEF62879.1"/>
    </source>
</evidence>
<dbReference type="EMBL" id="LN609528">
    <property type="protein sequence ID" value="CEF62879.1"/>
    <property type="molecule type" value="Genomic_DNA"/>
</dbReference>
<reference evidence="4" key="3">
    <citation type="submission" date="2020-12" db="UniProtKB">
        <authorList>
            <consortium name="WormBaseParasite"/>
        </authorList>
    </citation>
    <scope>IDENTIFICATION</scope>
</reference>
<dbReference type="WBParaSite" id="SRAE_1000114600.1">
    <property type="protein sequence ID" value="SRAE_1000114600.1"/>
    <property type="gene ID" value="WBGene00257749"/>
</dbReference>
<dbReference type="WormBase" id="SRAE_1000114600">
    <property type="protein sequence ID" value="SRP00028"/>
    <property type="gene ID" value="WBGene00257749"/>
</dbReference>
<reference evidence="2" key="1">
    <citation type="submission" date="2014-09" db="EMBL/GenBank/DDBJ databases">
        <authorList>
            <person name="Aslett A.Martin."/>
        </authorList>
    </citation>
    <scope>NUCLEOTIDE SEQUENCE</scope>
    <source>
        <strain evidence="2">ED321 Heterogonic</strain>
    </source>
</reference>
<evidence type="ECO:0000313" key="4">
    <source>
        <dbReference type="WBParaSite" id="SRAE_1000114600.1"/>
    </source>
</evidence>
<keyword evidence="1" id="KW-0732">Signal</keyword>
<gene>
    <name evidence="2 4 5" type="ORF">SRAE_1000114600</name>
</gene>
<dbReference type="GeneID" id="36375244"/>
<organism evidence="2">
    <name type="scientific">Strongyloides ratti</name>
    <name type="common">Parasitic roundworm</name>
    <dbReference type="NCBI Taxonomy" id="34506"/>
    <lineage>
        <taxon>Eukaryota</taxon>
        <taxon>Metazoa</taxon>
        <taxon>Ecdysozoa</taxon>
        <taxon>Nematoda</taxon>
        <taxon>Chromadorea</taxon>
        <taxon>Rhabditida</taxon>
        <taxon>Tylenchina</taxon>
        <taxon>Panagrolaimomorpha</taxon>
        <taxon>Strongyloidoidea</taxon>
        <taxon>Strongyloididae</taxon>
        <taxon>Strongyloides</taxon>
    </lineage>
</organism>
<protein>
    <submittedName>
        <fullName evidence="2 4">Uncharacterized protein</fullName>
    </submittedName>
</protein>
<keyword evidence="3" id="KW-1185">Reference proteome</keyword>
<evidence type="ECO:0000256" key="1">
    <source>
        <dbReference type="SAM" id="SignalP"/>
    </source>
</evidence>
<reference evidence="3" key="2">
    <citation type="submission" date="2014-09" db="EMBL/GenBank/DDBJ databases">
        <authorList>
            <person name="Martin A.A."/>
        </authorList>
    </citation>
    <scope>NUCLEOTIDE SEQUENCE</scope>
    <source>
        <strain evidence="3">ED321</strain>
    </source>
</reference>
<dbReference type="Proteomes" id="UP000035682">
    <property type="component" value="Unplaced"/>
</dbReference>
<evidence type="ECO:0000313" key="3">
    <source>
        <dbReference type="Proteomes" id="UP000035682"/>
    </source>
</evidence>
<accession>A0A090L5V3</accession>
<dbReference type="RefSeq" id="XP_024502081.1">
    <property type="nucleotide sequence ID" value="XM_024648066.1"/>
</dbReference>
<dbReference type="AlphaFoldDB" id="A0A090L5V3"/>
<dbReference type="CTD" id="36375244"/>
<evidence type="ECO:0000313" key="5">
    <source>
        <dbReference type="WormBase" id="SRAE_1000114600"/>
    </source>
</evidence>
<name>A0A090L5V3_STRRB</name>
<feature type="chain" id="PRO_5015030480" evidence="1">
    <location>
        <begin position="24"/>
        <end position="175"/>
    </location>
</feature>
<sequence length="175" mass="19350">MSFFSSKLLFLFKILQESTEVSCSIIFEVGEQVTVSFKEIFSLVSDFFTIPLLSINMLNIIAGGATPITALSICLSNLYIAEYIPKSFFVIGDIVRIPSFDNLTFGYIPSLPAYNISSTSLRFIRIDLASGPKSYLNVSPIDTEAYPNDASIVIDNEKNIIRIGVTFAVKFMEGV</sequence>